<dbReference type="AlphaFoldDB" id="A0A0A8YXX0"/>
<dbReference type="EMBL" id="GBRH01267637">
    <property type="protein sequence ID" value="JAD30258.1"/>
    <property type="molecule type" value="Transcribed_RNA"/>
</dbReference>
<sequence>MAWRGVGRGPEATATTTVAATGAAAVGVEA</sequence>
<accession>A0A0A8YXX0</accession>
<organism evidence="1">
    <name type="scientific">Arundo donax</name>
    <name type="common">Giant reed</name>
    <name type="synonym">Donax arundinaceus</name>
    <dbReference type="NCBI Taxonomy" id="35708"/>
    <lineage>
        <taxon>Eukaryota</taxon>
        <taxon>Viridiplantae</taxon>
        <taxon>Streptophyta</taxon>
        <taxon>Embryophyta</taxon>
        <taxon>Tracheophyta</taxon>
        <taxon>Spermatophyta</taxon>
        <taxon>Magnoliopsida</taxon>
        <taxon>Liliopsida</taxon>
        <taxon>Poales</taxon>
        <taxon>Poaceae</taxon>
        <taxon>PACMAD clade</taxon>
        <taxon>Arundinoideae</taxon>
        <taxon>Arundineae</taxon>
        <taxon>Arundo</taxon>
    </lineage>
</organism>
<reference evidence="1" key="1">
    <citation type="submission" date="2014-09" db="EMBL/GenBank/DDBJ databases">
        <authorList>
            <person name="Magalhaes I.L.F."/>
            <person name="Oliveira U."/>
            <person name="Santos F.R."/>
            <person name="Vidigal T.H.D.A."/>
            <person name="Brescovit A.D."/>
            <person name="Santos A.J."/>
        </authorList>
    </citation>
    <scope>NUCLEOTIDE SEQUENCE</scope>
    <source>
        <tissue evidence="1">Shoot tissue taken approximately 20 cm above the soil surface</tissue>
    </source>
</reference>
<reference evidence="1" key="2">
    <citation type="journal article" date="2015" name="Data Brief">
        <title>Shoot transcriptome of the giant reed, Arundo donax.</title>
        <authorList>
            <person name="Barrero R.A."/>
            <person name="Guerrero F.D."/>
            <person name="Moolhuijzen P."/>
            <person name="Goolsby J.A."/>
            <person name="Tidwell J."/>
            <person name="Bellgard S.E."/>
            <person name="Bellgard M.I."/>
        </authorList>
    </citation>
    <scope>NUCLEOTIDE SEQUENCE</scope>
    <source>
        <tissue evidence="1">Shoot tissue taken approximately 20 cm above the soil surface</tissue>
    </source>
</reference>
<proteinExistence type="predicted"/>
<name>A0A0A8YXX0_ARUDO</name>
<evidence type="ECO:0000313" key="1">
    <source>
        <dbReference type="EMBL" id="JAD30258.1"/>
    </source>
</evidence>
<protein>
    <submittedName>
        <fullName evidence="1">Uncharacterized protein</fullName>
    </submittedName>
</protein>